<dbReference type="EMBL" id="VFRR01000012">
    <property type="protein sequence ID" value="TPE52302.1"/>
    <property type="molecule type" value="Genomic_DNA"/>
</dbReference>
<keyword evidence="2 7" id="KW-0812">Transmembrane</keyword>
<comment type="caution">
    <text evidence="10">The sequence shown here is derived from an EMBL/GenBank/DDBJ whole genome shotgun (WGS) entry which is preliminary data.</text>
</comment>
<keyword evidence="4 7" id="KW-1133">Transmembrane helix</keyword>
<dbReference type="InterPro" id="IPR016476">
    <property type="entry name" value="SH3_dom_pro"/>
</dbReference>
<protein>
    <submittedName>
        <fullName evidence="10">TIGR04211 family SH3 domain-containing protein</fullName>
    </submittedName>
</protein>
<dbReference type="AlphaFoldDB" id="A0A501WUA3"/>
<proteinExistence type="predicted"/>
<evidence type="ECO:0000256" key="4">
    <source>
        <dbReference type="ARBA" id="ARBA00022989"/>
    </source>
</evidence>
<organism evidence="10 11">
    <name type="scientific">Maribrevibacterium harenarium</name>
    <dbReference type="NCBI Taxonomy" id="2589817"/>
    <lineage>
        <taxon>Bacteria</taxon>
        <taxon>Pseudomonadati</taxon>
        <taxon>Pseudomonadota</taxon>
        <taxon>Gammaproteobacteria</taxon>
        <taxon>Oceanospirillales</taxon>
        <taxon>Oceanospirillaceae</taxon>
        <taxon>Maribrevibacterium</taxon>
    </lineage>
</organism>
<sequence>MLKNFTIGLLACACLTSLAKAETIYVSDIQFVAIREGQNNSTRAVERGIKSGTPLEVLARDQGYVQVRTPEGNVGWIADYFTTEDMVSRDLLVSLQNQLAEAKSAQANINEALLEARNDNETLSQTVANLTQQKQSLETQLLEVKQLADRARTIVANNEENAYKIESLNQQLAAIQQENLAITSSHEQRWFVIGAGTIFGGILLGLLLPMTRRKKVSNSSW</sequence>
<dbReference type="OrthoDB" id="9790951at2"/>
<evidence type="ECO:0000313" key="10">
    <source>
        <dbReference type="EMBL" id="TPE52302.1"/>
    </source>
</evidence>
<feature type="signal peptide" evidence="8">
    <location>
        <begin position="1"/>
        <end position="21"/>
    </location>
</feature>
<evidence type="ECO:0000259" key="9">
    <source>
        <dbReference type="SMART" id="SM00287"/>
    </source>
</evidence>
<evidence type="ECO:0000313" key="11">
    <source>
        <dbReference type="Proteomes" id="UP000315901"/>
    </source>
</evidence>
<reference evidence="10 11" key="1">
    <citation type="submission" date="2019-06" db="EMBL/GenBank/DDBJ databases">
        <title>A novel bacterium of genus Marinomonas, isolated from coastal sand.</title>
        <authorList>
            <person name="Huang H."/>
            <person name="Mo K."/>
            <person name="Hu Y."/>
        </authorList>
    </citation>
    <scope>NUCLEOTIDE SEQUENCE [LARGE SCALE GENOMIC DNA]</scope>
    <source>
        <strain evidence="10 11">HB171799</strain>
    </source>
</reference>
<accession>A0A501WUA3</accession>
<evidence type="ECO:0000256" key="8">
    <source>
        <dbReference type="SAM" id="SignalP"/>
    </source>
</evidence>
<dbReference type="NCBIfam" id="TIGR04211">
    <property type="entry name" value="SH3_and_anchor"/>
    <property type="match status" value="1"/>
</dbReference>
<comment type="subcellular location">
    <subcellularLocation>
        <location evidence="1">Membrane</location>
        <topology evidence="1">Single-pass membrane protein</topology>
    </subcellularLocation>
</comment>
<dbReference type="Gene3D" id="2.30.30.40">
    <property type="entry name" value="SH3 Domains"/>
    <property type="match status" value="1"/>
</dbReference>
<evidence type="ECO:0000256" key="2">
    <source>
        <dbReference type="ARBA" id="ARBA00022692"/>
    </source>
</evidence>
<feature type="transmembrane region" description="Helical" evidence="7">
    <location>
        <begin position="190"/>
        <end position="208"/>
    </location>
</feature>
<feature type="coiled-coil region" evidence="6">
    <location>
        <begin position="92"/>
        <end position="185"/>
    </location>
</feature>
<evidence type="ECO:0000256" key="1">
    <source>
        <dbReference type="ARBA" id="ARBA00004167"/>
    </source>
</evidence>
<dbReference type="Proteomes" id="UP000315901">
    <property type="component" value="Unassembled WGS sequence"/>
</dbReference>
<evidence type="ECO:0000256" key="6">
    <source>
        <dbReference type="SAM" id="Coils"/>
    </source>
</evidence>
<feature type="domain" description="SH3b" evidence="9">
    <location>
        <begin position="21"/>
        <end position="85"/>
    </location>
</feature>
<name>A0A501WUA3_9GAMM</name>
<dbReference type="RefSeq" id="WP_140588203.1">
    <property type="nucleotide sequence ID" value="NZ_VFRR01000012.1"/>
</dbReference>
<evidence type="ECO:0000256" key="7">
    <source>
        <dbReference type="SAM" id="Phobius"/>
    </source>
</evidence>
<dbReference type="GO" id="GO:0016020">
    <property type="term" value="C:membrane"/>
    <property type="evidence" value="ECO:0007669"/>
    <property type="project" value="UniProtKB-SubCell"/>
</dbReference>
<keyword evidence="6" id="KW-0175">Coiled coil</keyword>
<keyword evidence="11" id="KW-1185">Reference proteome</keyword>
<keyword evidence="5 7" id="KW-0472">Membrane</keyword>
<gene>
    <name evidence="10" type="ORF">FJM67_07640</name>
</gene>
<dbReference type="SMART" id="SM00287">
    <property type="entry name" value="SH3b"/>
    <property type="match status" value="1"/>
</dbReference>
<feature type="chain" id="PRO_5021443039" evidence="8">
    <location>
        <begin position="22"/>
        <end position="221"/>
    </location>
</feature>
<evidence type="ECO:0000256" key="5">
    <source>
        <dbReference type="ARBA" id="ARBA00023136"/>
    </source>
</evidence>
<keyword evidence="3 8" id="KW-0732">Signal</keyword>
<dbReference type="InterPro" id="IPR003646">
    <property type="entry name" value="SH3-like_bac-type"/>
</dbReference>
<evidence type="ECO:0000256" key="3">
    <source>
        <dbReference type="ARBA" id="ARBA00022729"/>
    </source>
</evidence>